<keyword evidence="1" id="KW-1133">Transmembrane helix</keyword>
<dbReference type="Proteomes" id="UP000468766">
    <property type="component" value="Unassembled WGS sequence"/>
</dbReference>
<organism evidence="2 3">
    <name type="scientific">Heliorestis acidaminivorans</name>
    <dbReference type="NCBI Taxonomy" id="553427"/>
    <lineage>
        <taxon>Bacteria</taxon>
        <taxon>Bacillati</taxon>
        <taxon>Bacillota</taxon>
        <taxon>Clostridia</taxon>
        <taxon>Eubacteriales</taxon>
        <taxon>Heliobacteriaceae</taxon>
        <taxon>Heliorestis</taxon>
    </lineage>
</organism>
<comment type="caution">
    <text evidence="2">The sequence shown here is derived from an EMBL/GenBank/DDBJ whole genome shotgun (WGS) entry which is preliminary data.</text>
</comment>
<evidence type="ECO:0000313" key="2">
    <source>
        <dbReference type="EMBL" id="KAB2953091.1"/>
    </source>
</evidence>
<keyword evidence="3" id="KW-1185">Reference proteome</keyword>
<evidence type="ECO:0000256" key="1">
    <source>
        <dbReference type="SAM" id="Phobius"/>
    </source>
</evidence>
<dbReference type="OrthoDB" id="425248at2"/>
<gene>
    <name evidence="2" type="ORF">F9B85_07460</name>
</gene>
<name>A0A6I0F3R4_9FIRM</name>
<keyword evidence="1" id="KW-0472">Membrane</keyword>
<dbReference type="AlphaFoldDB" id="A0A6I0F3R4"/>
<dbReference type="InterPro" id="IPR019634">
    <property type="entry name" value="Uncharacterised_Ycf49"/>
</dbReference>
<proteinExistence type="predicted"/>
<feature type="transmembrane region" description="Helical" evidence="1">
    <location>
        <begin position="77"/>
        <end position="97"/>
    </location>
</feature>
<evidence type="ECO:0000313" key="3">
    <source>
        <dbReference type="Proteomes" id="UP000468766"/>
    </source>
</evidence>
<dbReference type="Pfam" id="PF10693">
    <property type="entry name" value="DUF2499"/>
    <property type="match status" value="1"/>
</dbReference>
<reference evidence="2 3" key="1">
    <citation type="submission" date="2019-10" db="EMBL/GenBank/DDBJ databases">
        <title>Whole-genome sequence of the extremophile Heliorestis acidaminivorans DSM 24790.</title>
        <authorList>
            <person name="Kyndt J.A."/>
            <person name="Meyer T.E."/>
        </authorList>
    </citation>
    <scope>NUCLEOTIDE SEQUENCE [LARGE SCALE GENOMIC DNA]</scope>
    <source>
        <strain evidence="2 3">DSM 24790</strain>
    </source>
</reference>
<dbReference type="PANTHER" id="PTHR33833:SF3">
    <property type="entry name" value="YCF49-LIKE PROTEIN"/>
    <property type="match status" value="1"/>
</dbReference>
<sequence>MGGETLFDHLSLPTWIVHFASLIEWGIAMLFFYMIGKKSDNIWFRRMPLAMIPYLLSGFFAIFYHLTHDTVQWLSDIQGYLTFLGSLCFALWGYLYLRSLTGRYVKRGGMTYRA</sequence>
<protein>
    <submittedName>
        <fullName evidence="2">DUF2499 domain-containing protein</fullName>
    </submittedName>
</protein>
<dbReference type="EMBL" id="WBXO01000004">
    <property type="protein sequence ID" value="KAB2953091.1"/>
    <property type="molecule type" value="Genomic_DNA"/>
</dbReference>
<feature type="transmembrane region" description="Helical" evidence="1">
    <location>
        <begin position="15"/>
        <end position="35"/>
    </location>
</feature>
<dbReference type="PANTHER" id="PTHR33833">
    <property type="entry name" value="NUCLEOLAR-LIKE PROTEIN-RELATED"/>
    <property type="match status" value="1"/>
</dbReference>
<accession>A0A6I0F3R4</accession>
<keyword evidence="1" id="KW-0812">Transmembrane</keyword>
<feature type="transmembrane region" description="Helical" evidence="1">
    <location>
        <begin position="47"/>
        <end position="65"/>
    </location>
</feature>